<evidence type="ECO:0000313" key="2">
    <source>
        <dbReference type="EMBL" id="EPB90808.1"/>
    </source>
</evidence>
<accession>S2K5Z1</accession>
<gene>
    <name evidence="2" type="ORF">HMPREF1544_02386</name>
</gene>
<dbReference type="VEuPathDB" id="FungiDB:HMPREF1544_02386"/>
<sequence length="413" mass="47015">MEPAKITSLKQALKNTKNAINLQPDTPLKAETNAICKIVKAFAAALENNGNKLNGGYNETEYTFFFLHPAIKHLLYSFPFNFKLGESHLQCAIKTTDDDEVADAGPKIDIIMSHKENGLALSVVKVSGPNYKTNKNPFVGDRNKIAKNLKAILRQIQKTCSTPDIVAFKKIKVYGLQVYQNKLYIYSLSQISFSYYLFILEKTIEIPSSPGLLYQQLPRFLASISYLVHIYEDMNANIMKFFDDSNTHTMPIYSNSEASTPNVSPKKQKISLYRFITGCIPHRSRLHRMMPADFEKHNCPVCLSPNESANHLLFDCPSREKVWQGVIFEFLWPTTSINDIKEALLSLNFSNIWYCQVKGIRPYRILLISLSQIWLAHLRFVFDKVPVIPEAILDNIRSSVRQTAGEDQVHSLL</sequence>
<dbReference type="STRING" id="1220926.S2K5Z1"/>
<dbReference type="Proteomes" id="UP000014254">
    <property type="component" value="Unassembled WGS sequence"/>
</dbReference>
<dbReference type="InParanoid" id="S2K5Z1"/>
<dbReference type="EMBL" id="KE123916">
    <property type="protein sequence ID" value="EPB90808.1"/>
    <property type="molecule type" value="Genomic_DNA"/>
</dbReference>
<dbReference type="InterPro" id="IPR026960">
    <property type="entry name" value="RVT-Znf"/>
</dbReference>
<organism evidence="2 3">
    <name type="scientific">Mucor circinelloides f. circinelloides (strain 1006PhL)</name>
    <name type="common">Mucormycosis agent</name>
    <name type="synonym">Calyptromyces circinelloides</name>
    <dbReference type="NCBI Taxonomy" id="1220926"/>
    <lineage>
        <taxon>Eukaryota</taxon>
        <taxon>Fungi</taxon>
        <taxon>Fungi incertae sedis</taxon>
        <taxon>Mucoromycota</taxon>
        <taxon>Mucoromycotina</taxon>
        <taxon>Mucoromycetes</taxon>
        <taxon>Mucorales</taxon>
        <taxon>Mucorineae</taxon>
        <taxon>Mucoraceae</taxon>
        <taxon>Mucor</taxon>
    </lineage>
</organism>
<name>S2K5Z1_MUCC1</name>
<evidence type="ECO:0000259" key="1">
    <source>
        <dbReference type="Pfam" id="PF13966"/>
    </source>
</evidence>
<protein>
    <recommendedName>
        <fullName evidence="1">Reverse transcriptase zinc-binding domain-containing protein</fullName>
    </recommendedName>
</protein>
<evidence type="ECO:0000313" key="3">
    <source>
        <dbReference type="Proteomes" id="UP000014254"/>
    </source>
</evidence>
<proteinExistence type="predicted"/>
<dbReference type="AlphaFoldDB" id="S2K5Z1"/>
<feature type="domain" description="Reverse transcriptase zinc-binding" evidence="1">
    <location>
        <begin position="265"/>
        <end position="323"/>
    </location>
</feature>
<keyword evidence="3" id="KW-1185">Reference proteome</keyword>
<dbReference type="Pfam" id="PF13966">
    <property type="entry name" value="zf-RVT"/>
    <property type="match status" value="1"/>
</dbReference>
<reference evidence="3" key="1">
    <citation type="submission" date="2013-05" db="EMBL/GenBank/DDBJ databases">
        <title>The Genome sequence of Mucor circinelloides f. circinelloides 1006PhL.</title>
        <authorList>
            <consortium name="The Broad Institute Genomics Platform"/>
            <person name="Cuomo C."/>
            <person name="Earl A."/>
            <person name="Findley K."/>
            <person name="Lee S.C."/>
            <person name="Walker B."/>
            <person name="Young S."/>
            <person name="Zeng Q."/>
            <person name="Gargeya S."/>
            <person name="Fitzgerald M."/>
            <person name="Haas B."/>
            <person name="Abouelleil A."/>
            <person name="Allen A.W."/>
            <person name="Alvarado L."/>
            <person name="Arachchi H.M."/>
            <person name="Berlin A.M."/>
            <person name="Chapman S.B."/>
            <person name="Gainer-Dewar J."/>
            <person name="Goldberg J."/>
            <person name="Griggs A."/>
            <person name="Gujja S."/>
            <person name="Hansen M."/>
            <person name="Howarth C."/>
            <person name="Imamovic A."/>
            <person name="Ireland A."/>
            <person name="Larimer J."/>
            <person name="McCowan C."/>
            <person name="Murphy C."/>
            <person name="Pearson M."/>
            <person name="Poon T.W."/>
            <person name="Priest M."/>
            <person name="Roberts A."/>
            <person name="Saif S."/>
            <person name="Shea T."/>
            <person name="Sisk P."/>
            <person name="Sykes S."/>
            <person name="Wortman J."/>
            <person name="Nusbaum C."/>
            <person name="Birren B."/>
        </authorList>
    </citation>
    <scope>NUCLEOTIDE SEQUENCE [LARGE SCALE GENOMIC DNA]</scope>
    <source>
        <strain evidence="3">1006PhL</strain>
    </source>
</reference>
<dbReference type="OrthoDB" id="2443197at2759"/>